<dbReference type="InterPro" id="IPR000014">
    <property type="entry name" value="PAS"/>
</dbReference>
<comment type="caution">
    <text evidence="15">The sequence shown here is derived from an EMBL/GenBank/DDBJ whole genome shotgun (WGS) entry which is preliminary data.</text>
</comment>
<comment type="catalytic activity">
    <reaction evidence="1">
        <text>ATP + protein L-histidine = ADP + protein N-phospho-L-histidine.</text>
        <dbReference type="EC" id="2.7.13.3"/>
    </reaction>
</comment>
<keyword evidence="7 15" id="KW-0418">Kinase</keyword>
<dbReference type="Pfam" id="PF13426">
    <property type="entry name" value="PAS_9"/>
    <property type="match status" value="1"/>
</dbReference>
<evidence type="ECO:0000313" key="15">
    <source>
        <dbReference type="EMBL" id="MPM36328.1"/>
    </source>
</evidence>
<keyword evidence="11" id="KW-0131">Cell cycle</keyword>
<accession>A0A644Z7R6</accession>
<dbReference type="Pfam" id="PF00512">
    <property type="entry name" value="HisKA"/>
    <property type="match status" value="1"/>
</dbReference>
<dbReference type="GO" id="GO:0009927">
    <property type="term" value="F:histidine phosphotransfer kinase activity"/>
    <property type="evidence" value="ECO:0007669"/>
    <property type="project" value="TreeGrafter"/>
</dbReference>
<dbReference type="InterPro" id="IPR003594">
    <property type="entry name" value="HATPase_dom"/>
</dbReference>
<evidence type="ECO:0000256" key="2">
    <source>
        <dbReference type="ARBA" id="ARBA00004370"/>
    </source>
</evidence>
<evidence type="ECO:0000256" key="11">
    <source>
        <dbReference type="ARBA" id="ARBA00023306"/>
    </source>
</evidence>
<dbReference type="Pfam" id="PF02518">
    <property type="entry name" value="HATPase_c"/>
    <property type="match status" value="1"/>
</dbReference>
<keyword evidence="6" id="KW-0547">Nucleotide-binding</keyword>
<reference evidence="15" key="1">
    <citation type="submission" date="2019-08" db="EMBL/GenBank/DDBJ databases">
        <authorList>
            <person name="Kucharzyk K."/>
            <person name="Murdoch R.W."/>
            <person name="Higgins S."/>
            <person name="Loffler F."/>
        </authorList>
    </citation>
    <scope>NUCLEOTIDE SEQUENCE</scope>
</reference>
<dbReference type="Pfam" id="PF13188">
    <property type="entry name" value="PAS_8"/>
    <property type="match status" value="1"/>
</dbReference>
<dbReference type="CDD" id="cd00130">
    <property type="entry name" value="PAS"/>
    <property type="match status" value="2"/>
</dbReference>
<evidence type="ECO:0000256" key="10">
    <source>
        <dbReference type="ARBA" id="ARBA00023136"/>
    </source>
</evidence>
<feature type="domain" description="Histidine kinase" evidence="12">
    <location>
        <begin position="342"/>
        <end position="561"/>
    </location>
</feature>
<dbReference type="SUPFAM" id="SSF55874">
    <property type="entry name" value="ATPase domain of HSP90 chaperone/DNA topoisomerase II/histidine kinase"/>
    <property type="match status" value="1"/>
</dbReference>
<dbReference type="PANTHER" id="PTHR43047:SF72">
    <property type="entry name" value="OSMOSENSING HISTIDINE PROTEIN KINASE SLN1"/>
    <property type="match status" value="1"/>
</dbReference>
<evidence type="ECO:0000259" key="13">
    <source>
        <dbReference type="PROSITE" id="PS50112"/>
    </source>
</evidence>
<dbReference type="Pfam" id="PF00989">
    <property type="entry name" value="PAS"/>
    <property type="match status" value="1"/>
</dbReference>
<dbReference type="PROSITE" id="PS50112">
    <property type="entry name" value="PAS"/>
    <property type="match status" value="2"/>
</dbReference>
<evidence type="ECO:0000256" key="6">
    <source>
        <dbReference type="ARBA" id="ARBA00022741"/>
    </source>
</evidence>
<feature type="domain" description="PAS" evidence="13">
    <location>
        <begin position="203"/>
        <end position="273"/>
    </location>
</feature>
<organism evidence="15">
    <name type="scientific">bioreactor metagenome</name>
    <dbReference type="NCBI Taxonomy" id="1076179"/>
    <lineage>
        <taxon>unclassified sequences</taxon>
        <taxon>metagenomes</taxon>
        <taxon>ecological metagenomes</taxon>
    </lineage>
</organism>
<dbReference type="EC" id="2.7.13.3" evidence="3"/>
<evidence type="ECO:0000256" key="7">
    <source>
        <dbReference type="ARBA" id="ARBA00022777"/>
    </source>
</evidence>
<dbReference type="InterPro" id="IPR005467">
    <property type="entry name" value="His_kinase_dom"/>
</dbReference>
<dbReference type="PROSITE" id="PS50109">
    <property type="entry name" value="HIS_KIN"/>
    <property type="match status" value="1"/>
</dbReference>
<dbReference type="SMART" id="SM00387">
    <property type="entry name" value="HATPase_c"/>
    <property type="match status" value="1"/>
</dbReference>
<dbReference type="SMART" id="SM00091">
    <property type="entry name" value="PAS"/>
    <property type="match status" value="2"/>
</dbReference>
<dbReference type="FunFam" id="3.30.565.10:FF:000010">
    <property type="entry name" value="Sensor histidine kinase RcsC"/>
    <property type="match status" value="1"/>
</dbReference>
<comment type="subcellular location">
    <subcellularLocation>
        <location evidence="2">Membrane</location>
    </subcellularLocation>
</comment>
<dbReference type="SMART" id="SM00388">
    <property type="entry name" value="HisKA"/>
    <property type="match status" value="1"/>
</dbReference>
<dbReference type="GO" id="GO:0006355">
    <property type="term" value="P:regulation of DNA-templated transcription"/>
    <property type="evidence" value="ECO:0007669"/>
    <property type="project" value="InterPro"/>
</dbReference>
<dbReference type="CDD" id="cd00082">
    <property type="entry name" value="HisKA"/>
    <property type="match status" value="1"/>
</dbReference>
<dbReference type="CDD" id="cd16922">
    <property type="entry name" value="HATPase_EvgS-ArcB-TorS-like"/>
    <property type="match status" value="1"/>
</dbReference>
<dbReference type="PANTHER" id="PTHR43047">
    <property type="entry name" value="TWO-COMPONENT HISTIDINE PROTEIN KINASE"/>
    <property type="match status" value="1"/>
</dbReference>
<keyword evidence="5 15" id="KW-0808">Transferase</keyword>
<evidence type="ECO:0000256" key="3">
    <source>
        <dbReference type="ARBA" id="ARBA00012438"/>
    </source>
</evidence>
<dbReference type="EMBL" id="VSSQ01007573">
    <property type="protein sequence ID" value="MPM36328.1"/>
    <property type="molecule type" value="Genomic_DNA"/>
</dbReference>
<dbReference type="SMART" id="SM00086">
    <property type="entry name" value="PAC"/>
    <property type="match status" value="3"/>
</dbReference>
<dbReference type="FunFam" id="1.10.287.130:FF:000038">
    <property type="entry name" value="Sensory transduction histidine kinase"/>
    <property type="match status" value="1"/>
</dbReference>
<dbReference type="InterPro" id="IPR001610">
    <property type="entry name" value="PAC"/>
</dbReference>
<dbReference type="GO" id="GO:0000155">
    <property type="term" value="F:phosphorelay sensor kinase activity"/>
    <property type="evidence" value="ECO:0007669"/>
    <property type="project" value="InterPro"/>
</dbReference>
<gene>
    <name evidence="15" type="primary">rcsC_176</name>
    <name evidence="15" type="ORF">SDC9_82923</name>
</gene>
<proteinExistence type="predicted"/>
<feature type="domain" description="PAC" evidence="14">
    <location>
        <begin position="29"/>
        <end position="80"/>
    </location>
</feature>
<dbReference type="InterPro" id="IPR035965">
    <property type="entry name" value="PAS-like_dom_sf"/>
</dbReference>
<dbReference type="NCBIfam" id="TIGR00229">
    <property type="entry name" value="sensory_box"/>
    <property type="match status" value="2"/>
</dbReference>
<dbReference type="SUPFAM" id="SSF55785">
    <property type="entry name" value="PYP-like sensor domain (PAS domain)"/>
    <property type="match status" value="3"/>
</dbReference>
<keyword evidence="4" id="KW-0597">Phosphoprotein</keyword>
<dbReference type="AlphaFoldDB" id="A0A644Z7R6"/>
<dbReference type="GO" id="GO:0005886">
    <property type="term" value="C:plasma membrane"/>
    <property type="evidence" value="ECO:0007669"/>
    <property type="project" value="TreeGrafter"/>
</dbReference>
<dbReference type="SUPFAM" id="SSF47384">
    <property type="entry name" value="Homodimeric domain of signal transducing histidine kinase"/>
    <property type="match status" value="1"/>
</dbReference>
<dbReference type="Gene3D" id="3.30.450.20">
    <property type="entry name" value="PAS domain"/>
    <property type="match status" value="3"/>
</dbReference>
<evidence type="ECO:0000256" key="4">
    <source>
        <dbReference type="ARBA" id="ARBA00022553"/>
    </source>
</evidence>
<keyword evidence="8" id="KW-0067">ATP-binding</keyword>
<dbReference type="Gene3D" id="3.30.565.10">
    <property type="entry name" value="Histidine kinase-like ATPase, C-terminal domain"/>
    <property type="match status" value="1"/>
</dbReference>
<dbReference type="InterPro" id="IPR013767">
    <property type="entry name" value="PAS_fold"/>
</dbReference>
<evidence type="ECO:0000256" key="1">
    <source>
        <dbReference type="ARBA" id="ARBA00000085"/>
    </source>
</evidence>
<dbReference type="PROSITE" id="PS50113">
    <property type="entry name" value="PAC"/>
    <property type="match status" value="1"/>
</dbReference>
<dbReference type="Gene3D" id="1.10.287.130">
    <property type="match status" value="1"/>
</dbReference>
<feature type="domain" description="PAS" evidence="13">
    <location>
        <begin position="81"/>
        <end position="122"/>
    </location>
</feature>
<name>A0A644Z7R6_9ZZZZ</name>
<dbReference type="PRINTS" id="PR00344">
    <property type="entry name" value="BCTRLSENSOR"/>
</dbReference>
<evidence type="ECO:0000256" key="8">
    <source>
        <dbReference type="ARBA" id="ARBA00022840"/>
    </source>
</evidence>
<protein>
    <recommendedName>
        <fullName evidence="3">histidine kinase</fullName>
        <ecNumber evidence="3">2.7.13.3</ecNumber>
    </recommendedName>
</protein>
<evidence type="ECO:0000256" key="9">
    <source>
        <dbReference type="ARBA" id="ARBA00023012"/>
    </source>
</evidence>
<keyword evidence="10" id="KW-0472">Membrane</keyword>
<dbReference type="GO" id="GO:0005524">
    <property type="term" value="F:ATP binding"/>
    <property type="evidence" value="ECO:0007669"/>
    <property type="project" value="UniProtKB-KW"/>
</dbReference>
<keyword evidence="9" id="KW-0902">Two-component regulatory system</keyword>
<dbReference type="InterPro" id="IPR000700">
    <property type="entry name" value="PAS-assoc_C"/>
</dbReference>
<dbReference type="InterPro" id="IPR004358">
    <property type="entry name" value="Sig_transdc_His_kin-like_C"/>
</dbReference>
<sequence>MDGLVSFPPGSREIFEKAVYDAEGRGESHDLELEFISEQSEHKWVRAIVRPVMKDDKVVKLLGTFQDITERREAQEELKRNEERYRGLFEQSNDAIFLNRLDGQIIDANEKACEMFGYTKEEWQKINMVNLLPSNLRDGGRLGLEELRKTKYVHVETVYIKASGEMLDVEIRSKVLDGYSDLALAVVRDISGKKKAEEKISRSEKKYRSLFEKSNDAIIIHDFNGQILDVNKTTCQILGYSEEELKQKSILELFSPEYKEKVKAAIIEVRTTGSTCKETKLKRSDGTIIFMDFNASLLQAQQNTIQAVGRDITDRMKAEEAMIKARIEAENASRIKSEFLANMSHELRTPLNSIIGFSDILIERVFGELNERQLKYVTNISVSGKHLLGLINDILDLSKVEAGKMELHYSEFSVASVFDEVKSTLTPLSQTKLTEMDFKLDLDFGNIQADRSRLIQILYNLVSNAIKFTPEKGKVSVSCKKNGNIAIFSVTDTGIGISSEDQKKLFQPFTQIDSSSAKQYCGTGLGLVLVKKLVELHCGKIWVESEVEKGSRFTFELPLNYQYINKKKPDNNKDQGSKLDKNFE</sequence>
<evidence type="ECO:0000259" key="14">
    <source>
        <dbReference type="PROSITE" id="PS50113"/>
    </source>
</evidence>
<evidence type="ECO:0000256" key="5">
    <source>
        <dbReference type="ARBA" id="ARBA00022679"/>
    </source>
</evidence>
<dbReference type="InterPro" id="IPR036890">
    <property type="entry name" value="HATPase_C_sf"/>
</dbReference>
<dbReference type="InterPro" id="IPR003661">
    <property type="entry name" value="HisK_dim/P_dom"/>
</dbReference>
<evidence type="ECO:0000259" key="12">
    <source>
        <dbReference type="PROSITE" id="PS50109"/>
    </source>
</evidence>
<dbReference type="InterPro" id="IPR036097">
    <property type="entry name" value="HisK_dim/P_sf"/>
</dbReference>